<evidence type="ECO:0000313" key="4">
    <source>
        <dbReference type="Proteomes" id="UP000199438"/>
    </source>
</evidence>
<dbReference type="STRING" id="1334022.SAMN04487907_10835"/>
<feature type="domain" description="Lipid A biosynthesis N-terminal" evidence="2">
    <location>
        <begin position="130"/>
        <end position="201"/>
    </location>
</feature>
<name>A0A1I1LKE3_9FLAO</name>
<feature type="transmembrane region" description="Helical" evidence="1">
    <location>
        <begin position="123"/>
        <end position="144"/>
    </location>
</feature>
<dbReference type="Proteomes" id="UP000199438">
    <property type="component" value="Unassembled WGS sequence"/>
</dbReference>
<dbReference type="AlphaFoldDB" id="A0A1I1LKE3"/>
<feature type="transmembrane region" description="Helical" evidence="1">
    <location>
        <begin position="156"/>
        <end position="177"/>
    </location>
</feature>
<protein>
    <submittedName>
        <fullName evidence="3">Uncharacterized N-terminal domain of lipid-A-disaccharide synthase</fullName>
    </submittedName>
</protein>
<dbReference type="GO" id="GO:0008915">
    <property type="term" value="F:lipid-A-disaccharide synthase activity"/>
    <property type="evidence" value="ECO:0007669"/>
    <property type="project" value="InterPro"/>
</dbReference>
<keyword evidence="1" id="KW-1133">Transmembrane helix</keyword>
<dbReference type="SMART" id="SM01259">
    <property type="entry name" value="LAB_N"/>
    <property type="match status" value="2"/>
</dbReference>
<evidence type="ECO:0000259" key="2">
    <source>
        <dbReference type="SMART" id="SM01259"/>
    </source>
</evidence>
<reference evidence="4" key="1">
    <citation type="submission" date="2016-10" db="EMBL/GenBank/DDBJ databases">
        <authorList>
            <person name="Varghese N."/>
            <person name="Submissions S."/>
        </authorList>
    </citation>
    <scope>NUCLEOTIDE SEQUENCE [LARGE SCALE GENOMIC DNA]</scope>
    <source>
        <strain evidence="4">DSM 24499</strain>
    </source>
</reference>
<feature type="transmembrane region" description="Helical" evidence="1">
    <location>
        <begin position="6"/>
        <end position="27"/>
    </location>
</feature>
<keyword evidence="1" id="KW-0812">Transmembrane</keyword>
<dbReference type="InterPro" id="IPR011499">
    <property type="entry name" value="Lipid_A_biosynth_N"/>
</dbReference>
<keyword evidence="1" id="KW-0472">Membrane</keyword>
<feature type="transmembrane region" description="Helical" evidence="1">
    <location>
        <begin position="61"/>
        <end position="78"/>
    </location>
</feature>
<proteinExistence type="predicted"/>
<dbReference type="GO" id="GO:0016020">
    <property type="term" value="C:membrane"/>
    <property type="evidence" value="ECO:0007669"/>
    <property type="project" value="GOC"/>
</dbReference>
<dbReference type="EMBL" id="FOKV01000008">
    <property type="protein sequence ID" value="SFC73426.1"/>
    <property type="molecule type" value="Genomic_DNA"/>
</dbReference>
<feature type="domain" description="Lipid A biosynthesis N-terminal" evidence="2">
    <location>
        <begin position="9"/>
        <end position="80"/>
    </location>
</feature>
<dbReference type="RefSeq" id="WP_092544022.1">
    <property type="nucleotide sequence ID" value="NZ_FOKV01000008.1"/>
</dbReference>
<accession>A0A1I1LKE3</accession>
<dbReference type="Pfam" id="PF07578">
    <property type="entry name" value="LAB_N"/>
    <property type="match status" value="2"/>
</dbReference>
<dbReference type="Gene3D" id="1.20.1280.290">
    <property type="match status" value="1"/>
</dbReference>
<feature type="transmembrane region" description="Helical" evidence="1">
    <location>
        <begin position="90"/>
        <end position="108"/>
    </location>
</feature>
<dbReference type="OrthoDB" id="9793186at2"/>
<evidence type="ECO:0000313" key="3">
    <source>
        <dbReference type="EMBL" id="SFC73426.1"/>
    </source>
</evidence>
<gene>
    <name evidence="3" type="ORF">SAMN04487907_10835</name>
</gene>
<organism evidence="3 4">
    <name type="scientific">Zunongwangia mangrovi</name>
    <dbReference type="NCBI Taxonomy" id="1334022"/>
    <lineage>
        <taxon>Bacteria</taxon>
        <taxon>Pseudomonadati</taxon>
        <taxon>Bacteroidota</taxon>
        <taxon>Flavobacteriia</taxon>
        <taxon>Flavobacteriales</taxon>
        <taxon>Flavobacteriaceae</taxon>
        <taxon>Zunongwangia</taxon>
    </lineage>
</organism>
<feature type="transmembrane region" description="Helical" evidence="1">
    <location>
        <begin position="39"/>
        <end position="55"/>
    </location>
</feature>
<sequence length="212" mass="25084">MSPWYVYTVGFIAQILFSGRLLLQWILSEKHKKVLTPSLFWKFSLIASFLLFVYGDLQDDFSIMFGQAITYYIYIRNLQLQGEWDKMKRIFQLFIYIFPAFVVLYNYNNGTLDLQRFFGNENIPIWLVLLGTVAQIIFNLRFLYQWIYSERKKESILPLGFWILSLIGASLILIYAIIRKDPVLFTGHIFGSVVYVRNIILSQKSKRQLNET</sequence>
<evidence type="ECO:0000256" key="1">
    <source>
        <dbReference type="SAM" id="Phobius"/>
    </source>
</evidence>
<dbReference type="GO" id="GO:0009245">
    <property type="term" value="P:lipid A biosynthetic process"/>
    <property type="evidence" value="ECO:0007669"/>
    <property type="project" value="InterPro"/>
</dbReference>
<keyword evidence="4" id="KW-1185">Reference proteome</keyword>
<feature type="transmembrane region" description="Helical" evidence="1">
    <location>
        <begin position="183"/>
        <end position="200"/>
    </location>
</feature>